<evidence type="ECO:0000259" key="8">
    <source>
        <dbReference type="PROSITE" id="PS50928"/>
    </source>
</evidence>
<keyword evidence="5 7" id="KW-1133">Transmembrane helix</keyword>
<comment type="caution">
    <text evidence="9">The sequence shown here is derived from an EMBL/GenBank/DDBJ whole genome shotgun (WGS) entry which is preliminary data.</text>
</comment>
<keyword evidence="2 7" id="KW-0813">Transport</keyword>
<evidence type="ECO:0000256" key="5">
    <source>
        <dbReference type="ARBA" id="ARBA00022989"/>
    </source>
</evidence>
<evidence type="ECO:0000256" key="6">
    <source>
        <dbReference type="ARBA" id="ARBA00023136"/>
    </source>
</evidence>
<dbReference type="Gene3D" id="1.10.3720.10">
    <property type="entry name" value="MetI-like"/>
    <property type="match status" value="1"/>
</dbReference>
<dbReference type="Proteomes" id="UP000681162">
    <property type="component" value="Unassembled WGS sequence"/>
</dbReference>
<evidence type="ECO:0000256" key="4">
    <source>
        <dbReference type="ARBA" id="ARBA00022692"/>
    </source>
</evidence>
<dbReference type="SUPFAM" id="SSF161098">
    <property type="entry name" value="MetI-like"/>
    <property type="match status" value="1"/>
</dbReference>
<dbReference type="GO" id="GO:0005886">
    <property type="term" value="C:plasma membrane"/>
    <property type="evidence" value="ECO:0007669"/>
    <property type="project" value="UniProtKB-SubCell"/>
</dbReference>
<comment type="subcellular location">
    <subcellularLocation>
        <location evidence="1 7">Cell membrane</location>
        <topology evidence="1 7">Multi-pass membrane protein</topology>
    </subcellularLocation>
</comment>
<dbReference type="RefSeq" id="WP_212939153.1">
    <property type="nucleotide sequence ID" value="NZ_BORR01000005.1"/>
</dbReference>
<accession>A0A919XPX6</accession>
<feature type="transmembrane region" description="Helical" evidence="7">
    <location>
        <begin position="269"/>
        <end position="288"/>
    </location>
</feature>
<evidence type="ECO:0000256" key="1">
    <source>
        <dbReference type="ARBA" id="ARBA00004651"/>
    </source>
</evidence>
<feature type="transmembrane region" description="Helical" evidence="7">
    <location>
        <begin position="82"/>
        <end position="103"/>
    </location>
</feature>
<protein>
    <submittedName>
        <fullName evidence="9">Sugar ABC transporter permease</fullName>
    </submittedName>
</protein>
<proteinExistence type="inferred from homology"/>
<dbReference type="CDD" id="cd06261">
    <property type="entry name" value="TM_PBP2"/>
    <property type="match status" value="1"/>
</dbReference>
<reference evidence="9 10" key="1">
    <citation type="submission" date="2021-03" db="EMBL/GenBank/DDBJ databases">
        <title>Antimicrobial resistance genes in bacteria isolated from Japanese honey, and their potential for conferring macrolide and lincosamide resistance in the American foulbrood pathogen Paenibacillus larvae.</title>
        <authorList>
            <person name="Okamoto M."/>
            <person name="Kumagai M."/>
            <person name="Kanamori H."/>
            <person name="Takamatsu D."/>
        </authorList>
    </citation>
    <scope>NUCLEOTIDE SEQUENCE [LARGE SCALE GENOMIC DNA]</scope>
    <source>
        <strain evidence="9 10">J41TS12</strain>
    </source>
</reference>
<organism evidence="9 10">
    <name type="scientific">Paenibacillus antibioticophila</name>
    <dbReference type="NCBI Taxonomy" id="1274374"/>
    <lineage>
        <taxon>Bacteria</taxon>
        <taxon>Bacillati</taxon>
        <taxon>Bacillota</taxon>
        <taxon>Bacilli</taxon>
        <taxon>Bacillales</taxon>
        <taxon>Paenibacillaceae</taxon>
        <taxon>Paenibacillus</taxon>
    </lineage>
</organism>
<evidence type="ECO:0000313" key="9">
    <source>
        <dbReference type="EMBL" id="GIO36829.1"/>
    </source>
</evidence>
<evidence type="ECO:0000256" key="7">
    <source>
        <dbReference type="RuleBase" id="RU363032"/>
    </source>
</evidence>
<evidence type="ECO:0000256" key="3">
    <source>
        <dbReference type="ARBA" id="ARBA00022475"/>
    </source>
</evidence>
<dbReference type="GO" id="GO:0055085">
    <property type="term" value="P:transmembrane transport"/>
    <property type="evidence" value="ECO:0007669"/>
    <property type="project" value="InterPro"/>
</dbReference>
<name>A0A919XPX6_9BACL</name>
<dbReference type="Pfam" id="PF00528">
    <property type="entry name" value="BPD_transp_1"/>
    <property type="match status" value="1"/>
</dbReference>
<feature type="transmembrane region" description="Helical" evidence="7">
    <location>
        <begin position="207"/>
        <end position="229"/>
    </location>
</feature>
<dbReference type="AlphaFoldDB" id="A0A919XPX6"/>
<feature type="transmembrane region" description="Helical" evidence="7">
    <location>
        <begin position="161"/>
        <end position="186"/>
    </location>
</feature>
<keyword evidence="4 7" id="KW-0812">Transmembrane</keyword>
<dbReference type="InterPro" id="IPR051393">
    <property type="entry name" value="ABC_transporter_permease"/>
</dbReference>
<dbReference type="EMBL" id="BORR01000005">
    <property type="protein sequence ID" value="GIO36829.1"/>
    <property type="molecule type" value="Genomic_DNA"/>
</dbReference>
<comment type="similarity">
    <text evidence="7">Belongs to the binding-protein-dependent transport system permease family.</text>
</comment>
<dbReference type="InterPro" id="IPR035906">
    <property type="entry name" value="MetI-like_sf"/>
</dbReference>
<feature type="transmembrane region" description="Helical" evidence="7">
    <location>
        <begin position="21"/>
        <end position="42"/>
    </location>
</feature>
<keyword evidence="10" id="KW-1185">Reference proteome</keyword>
<keyword evidence="6 7" id="KW-0472">Membrane</keyword>
<dbReference type="PANTHER" id="PTHR30193">
    <property type="entry name" value="ABC TRANSPORTER PERMEASE PROTEIN"/>
    <property type="match status" value="1"/>
</dbReference>
<dbReference type="InterPro" id="IPR000515">
    <property type="entry name" value="MetI-like"/>
</dbReference>
<sequence>MKYDTISSTFNHRITRFIRSESFSAIWLLAPSWAGFSLFYLIPFGQSVLNSFRDRMGGGFTLSNYEDLLLSSSFQKAASNTFWFTAISVPILVAVSFLLALLLNQRVFIRNWLRTSYVLPLVVPVASIVLVWQVLFDWNGALNLVLQYFDLDRQDWMKSEWAGFVIVLVYIWKNIGYNVILFLAGLQNIPKQYYEIANLEGAGPARKLFGITLTYLTPTTFLVVLMSVLNSFKVFRETYLVAGAYPHDRIYMMQHYMNNMFLSLDIQKVSSAAVLMALCIMVLVFVLFRMERIFRSYME</sequence>
<gene>
    <name evidence="9" type="ORF">J41TS12_16900</name>
</gene>
<dbReference type="PROSITE" id="PS50928">
    <property type="entry name" value="ABC_TM1"/>
    <property type="match status" value="1"/>
</dbReference>
<feature type="transmembrane region" description="Helical" evidence="7">
    <location>
        <begin position="115"/>
        <end position="135"/>
    </location>
</feature>
<feature type="domain" description="ABC transmembrane type-1" evidence="8">
    <location>
        <begin position="78"/>
        <end position="287"/>
    </location>
</feature>
<evidence type="ECO:0000313" key="10">
    <source>
        <dbReference type="Proteomes" id="UP000681162"/>
    </source>
</evidence>
<keyword evidence="3" id="KW-1003">Cell membrane</keyword>
<dbReference type="PANTHER" id="PTHR30193:SF37">
    <property type="entry name" value="INNER MEMBRANE ABC TRANSPORTER PERMEASE PROTEIN YCJO"/>
    <property type="match status" value="1"/>
</dbReference>
<evidence type="ECO:0000256" key="2">
    <source>
        <dbReference type="ARBA" id="ARBA00022448"/>
    </source>
</evidence>